<keyword evidence="2" id="KW-1185">Reference proteome</keyword>
<evidence type="ECO:0000313" key="2">
    <source>
        <dbReference type="Proteomes" id="UP000298663"/>
    </source>
</evidence>
<reference evidence="1 2" key="2">
    <citation type="journal article" date="2019" name="G3 (Bethesda)">
        <title>Hybrid Assembly of the Genome of the Entomopathogenic Nematode Steinernema carpocapsae Identifies the X-Chromosome.</title>
        <authorList>
            <person name="Serra L."/>
            <person name="Macchietto M."/>
            <person name="Macias-Munoz A."/>
            <person name="McGill C.J."/>
            <person name="Rodriguez I.M."/>
            <person name="Rodriguez B."/>
            <person name="Murad R."/>
            <person name="Mortazavi A."/>
        </authorList>
    </citation>
    <scope>NUCLEOTIDE SEQUENCE [LARGE SCALE GENOMIC DNA]</scope>
    <source>
        <strain evidence="1 2">ALL</strain>
    </source>
</reference>
<organism evidence="1 2">
    <name type="scientific">Steinernema carpocapsae</name>
    <name type="common">Entomopathogenic nematode</name>
    <dbReference type="NCBI Taxonomy" id="34508"/>
    <lineage>
        <taxon>Eukaryota</taxon>
        <taxon>Metazoa</taxon>
        <taxon>Ecdysozoa</taxon>
        <taxon>Nematoda</taxon>
        <taxon>Chromadorea</taxon>
        <taxon>Rhabditida</taxon>
        <taxon>Tylenchina</taxon>
        <taxon>Panagrolaimomorpha</taxon>
        <taxon>Strongyloidoidea</taxon>
        <taxon>Steinernematidae</taxon>
        <taxon>Steinernema</taxon>
    </lineage>
</organism>
<sequence length="71" mass="8195">MTDLPSFCFLPAASKNCFCKTRQANKQLQKQWAPNRTCEEYRSRFKARTSRRDLGGSSPRKTVEAEACWCC</sequence>
<proteinExistence type="predicted"/>
<dbReference type="EMBL" id="CM016762">
    <property type="protein sequence ID" value="TMS39521.1"/>
    <property type="molecule type" value="Genomic_DNA"/>
</dbReference>
<dbReference type="Proteomes" id="UP000298663">
    <property type="component" value="Chromosome X"/>
</dbReference>
<dbReference type="EMBL" id="AZBU02000001">
    <property type="protein sequence ID" value="TMS39521.1"/>
    <property type="molecule type" value="Genomic_DNA"/>
</dbReference>
<comment type="caution">
    <text evidence="1">The sequence shown here is derived from an EMBL/GenBank/DDBJ whole genome shotgun (WGS) entry which is preliminary data.</text>
</comment>
<protein>
    <submittedName>
        <fullName evidence="1">Uncharacterized protein</fullName>
    </submittedName>
</protein>
<name>A0A4U8V0Z6_STECR</name>
<gene>
    <name evidence="1" type="ORF">L596_006031</name>
</gene>
<dbReference type="AlphaFoldDB" id="A0A4U8V0Z6"/>
<accession>A0A4U8V0Z6</accession>
<reference evidence="1 2" key="1">
    <citation type="journal article" date="2015" name="Genome Biol.">
        <title>Comparative genomics of Steinernema reveals deeply conserved gene regulatory networks.</title>
        <authorList>
            <person name="Dillman A.R."/>
            <person name="Macchietto M."/>
            <person name="Porter C.F."/>
            <person name="Rogers A."/>
            <person name="Williams B."/>
            <person name="Antoshechkin I."/>
            <person name="Lee M.M."/>
            <person name="Goodwin Z."/>
            <person name="Lu X."/>
            <person name="Lewis E.E."/>
            <person name="Goodrich-Blair H."/>
            <person name="Stock S.P."/>
            <person name="Adams B.J."/>
            <person name="Sternberg P.W."/>
            <person name="Mortazavi A."/>
        </authorList>
    </citation>
    <scope>NUCLEOTIDE SEQUENCE [LARGE SCALE GENOMIC DNA]</scope>
    <source>
        <strain evidence="1 2">ALL</strain>
    </source>
</reference>
<evidence type="ECO:0000313" key="1">
    <source>
        <dbReference type="EMBL" id="TMS39521.1"/>
    </source>
</evidence>